<dbReference type="PANTHER" id="PTHR10907:SF47">
    <property type="entry name" value="REGUCALCIN"/>
    <property type="match status" value="1"/>
</dbReference>
<evidence type="ECO:0000313" key="4">
    <source>
        <dbReference type="Proteomes" id="UP000243052"/>
    </source>
</evidence>
<evidence type="ECO:0000256" key="1">
    <source>
        <dbReference type="ARBA" id="ARBA00008853"/>
    </source>
</evidence>
<feature type="domain" description="SMP-30/Gluconolactonase/LRE-like region" evidence="2">
    <location>
        <begin position="14"/>
        <end position="300"/>
    </location>
</feature>
<dbReference type="Proteomes" id="UP000243052">
    <property type="component" value="Chromosome v"/>
</dbReference>
<dbReference type="STRING" id="45286.A0A109UZE5"/>
<dbReference type="EMBL" id="CP014245">
    <property type="protein sequence ID" value="AMD20983.1"/>
    <property type="molecule type" value="Genomic_DNA"/>
</dbReference>
<evidence type="ECO:0000313" key="3">
    <source>
        <dbReference type="EMBL" id="AMD20983.1"/>
    </source>
</evidence>
<dbReference type="Gene3D" id="2.120.10.30">
    <property type="entry name" value="TolB, C-terminal domain"/>
    <property type="match status" value="1"/>
</dbReference>
<dbReference type="GO" id="GO:0005509">
    <property type="term" value="F:calcium ion binding"/>
    <property type="evidence" value="ECO:0007669"/>
    <property type="project" value="TreeGrafter"/>
</dbReference>
<dbReference type="SUPFAM" id="SSF63829">
    <property type="entry name" value="Calcium-dependent phosphotriesterase"/>
    <property type="match status" value="1"/>
</dbReference>
<comment type="similarity">
    <text evidence="1">Belongs to the SMP-30/CGR1 family.</text>
</comment>
<reference evidence="3 4" key="1">
    <citation type="submission" date="2016-01" db="EMBL/GenBank/DDBJ databases">
        <title>Genome sequence of the yeast Holleya sinecauda.</title>
        <authorList>
            <person name="Dietrich F.S."/>
        </authorList>
    </citation>
    <scope>NUCLEOTIDE SEQUENCE [LARGE SCALE GENOMIC DNA]</scope>
    <source>
        <strain evidence="3 4">ATCC 58844</strain>
    </source>
</reference>
<dbReference type="GO" id="GO:0004341">
    <property type="term" value="F:gluconolactonase activity"/>
    <property type="evidence" value="ECO:0007669"/>
    <property type="project" value="TreeGrafter"/>
</dbReference>
<proteinExistence type="inferred from homology"/>
<dbReference type="RefSeq" id="XP_017987979.1">
    <property type="nucleotide sequence ID" value="XM_018132740.1"/>
</dbReference>
<dbReference type="InterPro" id="IPR013658">
    <property type="entry name" value="SGL"/>
</dbReference>
<gene>
    <name evidence="3" type="ORF">AW171_hschr52912</name>
</gene>
<keyword evidence="4" id="KW-1185">Reference proteome</keyword>
<protein>
    <submittedName>
        <fullName evidence="3">HEL298Cp</fullName>
    </submittedName>
</protein>
<dbReference type="InterPro" id="IPR011042">
    <property type="entry name" value="6-blade_b-propeller_TolB-like"/>
</dbReference>
<dbReference type="AlphaFoldDB" id="A0A109UZE5"/>
<evidence type="ECO:0000259" key="2">
    <source>
        <dbReference type="Pfam" id="PF08450"/>
    </source>
</evidence>
<dbReference type="OrthoDB" id="423498at2759"/>
<dbReference type="Pfam" id="PF08450">
    <property type="entry name" value="SGL"/>
    <property type="match status" value="1"/>
</dbReference>
<sequence length="340" mass="38121">MSVSKYFHAKNAILSEGITYLARSQELFWVDVFQGEIYRVTTIANPNENYKVYSISSLSYKNPAEYPYDPQSAERVGCVFPIEDSDGNAVKTVLFGGRYGIGKLDTASGKWEYIYLFRDSKFKKSWARLRTNDGAVSPNGREIYIGLMTDFSFGGPDTKKDPEGCVLRVNLQRKECQMVLDNVHIPNAINWNPDSSKIYITDSTNCIIWEAPFLNGAPAIDKKRVFYSTKNDSNKDYPDAQPDGSFVDPRDGHLYTAVWAAYKIQEINPCGELVDEYKFPTPRISSCCLGPDGDVYATSAIEGNFDTADGSEVDGGSIYRLSILKLRRNYVTSSIISPVY</sequence>
<dbReference type="GeneID" id="28724255"/>
<organism evidence="3 4">
    <name type="scientific">Eremothecium sinecaudum</name>
    <dbReference type="NCBI Taxonomy" id="45286"/>
    <lineage>
        <taxon>Eukaryota</taxon>
        <taxon>Fungi</taxon>
        <taxon>Dikarya</taxon>
        <taxon>Ascomycota</taxon>
        <taxon>Saccharomycotina</taxon>
        <taxon>Saccharomycetes</taxon>
        <taxon>Saccharomycetales</taxon>
        <taxon>Saccharomycetaceae</taxon>
        <taxon>Eremothecium</taxon>
    </lineage>
</organism>
<name>A0A109UZE5_9SACH</name>
<dbReference type="PANTHER" id="PTHR10907">
    <property type="entry name" value="REGUCALCIN"/>
    <property type="match status" value="1"/>
</dbReference>
<accession>A0A109UZE5</accession>